<organism evidence="2 3">
    <name type="scientific">Candidatus Roizmanbacteria bacterium RIFCSPHIGHO2_01_FULL_39_12c</name>
    <dbReference type="NCBI Taxonomy" id="1802031"/>
    <lineage>
        <taxon>Bacteria</taxon>
        <taxon>Candidatus Roizmaniibacteriota</taxon>
    </lineage>
</organism>
<accession>A0A1F7GEX6</accession>
<dbReference type="Proteomes" id="UP000177208">
    <property type="component" value="Unassembled WGS sequence"/>
</dbReference>
<evidence type="ECO:0000313" key="3">
    <source>
        <dbReference type="Proteomes" id="UP000177208"/>
    </source>
</evidence>
<dbReference type="Pfam" id="PF18029">
    <property type="entry name" value="Glyoxalase_6"/>
    <property type="match status" value="1"/>
</dbReference>
<dbReference type="InterPro" id="IPR041581">
    <property type="entry name" value="Glyoxalase_6"/>
</dbReference>
<dbReference type="InterPro" id="IPR029068">
    <property type="entry name" value="Glyas_Bleomycin-R_OHBP_Dase"/>
</dbReference>
<comment type="caution">
    <text evidence="2">The sequence shown here is derived from an EMBL/GenBank/DDBJ whole genome shotgun (WGS) entry which is preliminary data.</text>
</comment>
<proteinExistence type="predicted"/>
<sequence length="116" mass="13471">MLNLNSVMLGSHQPKVLAQFYKKVLGKPNWEDEGWWGWQVGDSHLTIGEHSEVKGSAKEPQRAIMNFETKEVKKEFARIKKLGAKVIKEPYEMEKMWIATFADPDGNYFQLMSPWK</sequence>
<feature type="domain" description="VOC" evidence="1">
    <location>
        <begin position="3"/>
        <end position="114"/>
    </location>
</feature>
<dbReference type="EMBL" id="MFZG01000006">
    <property type="protein sequence ID" value="OGK17481.1"/>
    <property type="molecule type" value="Genomic_DNA"/>
</dbReference>
<evidence type="ECO:0000313" key="2">
    <source>
        <dbReference type="EMBL" id="OGK17481.1"/>
    </source>
</evidence>
<dbReference type="PROSITE" id="PS51819">
    <property type="entry name" value="VOC"/>
    <property type="match status" value="1"/>
</dbReference>
<protein>
    <recommendedName>
        <fullName evidence="1">VOC domain-containing protein</fullName>
    </recommendedName>
</protein>
<dbReference type="Gene3D" id="3.10.180.10">
    <property type="entry name" value="2,3-Dihydroxybiphenyl 1,2-Dioxygenase, domain 1"/>
    <property type="match status" value="1"/>
</dbReference>
<dbReference type="AlphaFoldDB" id="A0A1F7GEX6"/>
<name>A0A1F7GEX6_9BACT</name>
<reference evidence="2 3" key="1">
    <citation type="journal article" date="2016" name="Nat. Commun.">
        <title>Thousands of microbial genomes shed light on interconnected biogeochemical processes in an aquifer system.</title>
        <authorList>
            <person name="Anantharaman K."/>
            <person name="Brown C.T."/>
            <person name="Hug L.A."/>
            <person name="Sharon I."/>
            <person name="Castelle C.J."/>
            <person name="Probst A.J."/>
            <person name="Thomas B.C."/>
            <person name="Singh A."/>
            <person name="Wilkins M.J."/>
            <person name="Karaoz U."/>
            <person name="Brodie E.L."/>
            <person name="Williams K.H."/>
            <person name="Hubbard S.S."/>
            <person name="Banfield J.F."/>
        </authorList>
    </citation>
    <scope>NUCLEOTIDE SEQUENCE [LARGE SCALE GENOMIC DNA]</scope>
</reference>
<evidence type="ECO:0000259" key="1">
    <source>
        <dbReference type="PROSITE" id="PS51819"/>
    </source>
</evidence>
<dbReference type="InterPro" id="IPR037523">
    <property type="entry name" value="VOC_core"/>
</dbReference>
<dbReference type="SUPFAM" id="SSF54593">
    <property type="entry name" value="Glyoxalase/Bleomycin resistance protein/Dihydroxybiphenyl dioxygenase"/>
    <property type="match status" value="1"/>
</dbReference>
<gene>
    <name evidence="2" type="ORF">A2774_05550</name>
</gene>